<feature type="non-terminal residue" evidence="1">
    <location>
        <position position="1"/>
    </location>
</feature>
<reference evidence="1 2" key="1">
    <citation type="submission" date="2013-11" db="EMBL/GenBank/DDBJ databases">
        <title>The Genome Sequence of Phytophthora parasitica P10297.</title>
        <authorList>
            <consortium name="The Broad Institute Genomics Platform"/>
            <person name="Russ C."/>
            <person name="Tyler B."/>
            <person name="Panabieres F."/>
            <person name="Shan W."/>
            <person name="Tripathy S."/>
            <person name="Grunwald N."/>
            <person name="Machado M."/>
            <person name="Johnson C.S."/>
            <person name="Walker B."/>
            <person name="Young S.K."/>
            <person name="Zeng Q."/>
            <person name="Gargeya S."/>
            <person name="Fitzgerald M."/>
            <person name="Haas B."/>
            <person name="Abouelleil A."/>
            <person name="Allen A.W."/>
            <person name="Alvarado L."/>
            <person name="Arachchi H.M."/>
            <person name="Berlin A.M."/>
            <person name="Chapman S.B."/>
            <person name="Gainer-Dewar J."/>
            <person name="Goldberg J."/>
            <person name="Griggs A."/>
            <person name="Gujja S."/>
            <person name="Hansen M."/>
            <person name="Howarth C."/>
            <person name="Imamovic A."/>
            <person name="Ireland A."/>
            <person name="Larimer J."/>
            <person name="McCowan C."/>
            <person name="Murphy C."/>
            <person name="Pearson M."/>
            <person name="Poon T.W."/>
            <person name="Priest M."/>
            <person name="Roberts A."/>
            <person name="Saif S."/>
            <person name="Shea T."/>
            <person name="Sisk P."/>
            <person name="Sykes S."/>
            <person name="Wortman J."/>
            <person name="Nusbaum C."/>
            <person name="Birren B."/>
        </authorList>
    </citation>
    <scope>NUCLEOTIDE SEQUENCE [LARGE SCALE GENOMIC DNA]</scope>
    <source>
        <strain evidence="1 2">P10297</strain>
    </source>
</reference>
<comment type="caution">
    <text evidence="1">The sequence shown here is derived from an EMBL/GenBank/DDBJ whole genome shotgun (WGS) entry which is preliminary data.</text>
</comment>
<evidence type="ECO:0000313" key="1">
    <source>
        <dbReference type="EMBL" id="ETP29911.1"/>
    </source>
</evidence>
<accession>W2Y4K4</accession>
<dbReference type="EMBL" id="ANIY01004360">
    <property type="protein sequence ID" value="ETP29911.1"/>
    <property type="molecule type" value="Genomic_DNA"/>
</dbReference>
<sequence>VKNADLENANDEFGKMRGDRAQAKMEHLNQGWFQAAAKEMATNAKNSVVPNFAKRLRTYVIEHYGLKRAAAHEVLNKTFATEDFELTYVRVVDPVITELRKKIPRTKDVPAVRRGVQRGKYGQTGLRGEADALSLLSTKRGFEASYCKVDSTGLKSLLKRSPGVSRGLWVVHDGQMWTLEDSLKNSAPWIAISGQWWRRLFRVDEMEKPGARSLQRENTTDGDGVNCGDRPWANGFHHGGNEDGKVVRFRTSDFYQASGYSRSNRKSNHYIDKSPRVRELLQNTPTKKTSSVETFCNSIEFWFQHGHELLSFFMDPFFRKLKFCRYTLRTAQLDCACFELAGARRTKAVVGFGDCGMTGEGLIKRSVAGPVKAFACKLARYCELVVVDEFRTSKKHFDCPTLRINASCASAETALSARFPVTKFCTACASTADVVCQSTET</sequence>
<proteinExistence type="predicted"/>
<dbReference type="Proteomes" id="UP000018948">
    <property type="component" value="Unassembled WGS sequence"/>
</dbReference>
<organism evidence="1 2">
    <name type="scientific">Phytophthora nicotianae P10297</name>
    <dbReference type="NCBI Taxonomy" id="1317064"/>
    <lineage>
        <taxon>Eukaryota</taxon>
        <taxon>Sar</taxon>
        <taxon>Stramenopiles</taxon>
        <taxon>Oomycota</taxon>
        <taxon>Peronosporomycetes</taxon>
        <taxon>Peronosporales</taxon>
        <taxon>Peronosporaceae</taxon>
        <taxon>Phytophthora</taxon>
    </lineage>
</organism>
<name>W2Y4K4_PHYNI</name>
<gene>
    <name evidence="1" type="ORF">F442_20999</name>
</gene>
<evidence type="ECO:0000313" key="2">
    <source>
        <dbReference type="Proteomes" id="UP000018948"/>
    </source>
</evidence>
<dbReference type="AlphaFoldDB" id="W2Y4K4"/>
<protein>
    <submittedName>
        <fullName evidence="1">Uncharacterized protein</fullName>
    </submittedName>
</protein>